<evidence type="ECO:0000313" key="1">
    <source>
        <dbReference type="EMBL" id="KAA6389897.1"/>
    </source>
</evidence>
<reference evidence="1 2" key="1">
    <citation type="submission" date="2019-03" db="EMBL/GenBank/DDBJ databases">
        <title>Single cell metagenomics reveals metabolic interactions within the superorganism composed of flagellate Streblomastix strix and complex community of Bacteroidetes bacteria on its surface.</title>
        <authorList>
            <person name="Treitli S.C."/>
            <person name="Kolisko M."/>
            <person name="Husnik F."/>
            <person name="Keeling P."/>
            <person name="Hampl V."/>
        </authorList>
    </citation>
    <scope>NUCLEOTIDE SEQUENCE [LARGE SCALE GENOMIC DNA]</scope>
    <source>
        <strain evidence="1">ST1C</strain>
    </source>
</reference>
<proteinExistence type="predicted"/>
<dbReference type="EMBL" id="SNRW01003416">
    <property type="protein sequence ID" value="KAA6389897.1"/>
    <property type="molecule type" value="Genomic_DNA"/>
</dbReference>
<sequence>MNSGTELALSPVGLNLSIIHQRPLFAYVVQRLRYAIRNISQFHNIQLFNEHGSLTFAKLFPVECKDAVGLPAELTKVGMRLPSEEMVYTTDVAYMEHPKMIFEVVNAMIEQILNGLPKDYIFQTALKDVAFKDNRDNL</sequence>
<gene>
    <name evidence="1" type="ORF">EZS28_014575</name>
</gene>
<protein>
    <submittedName>
        <fullName evidence="1">Uncharacterized protein</fullName>
    </submittedName>
</protein>
<organism evidence="1 2">
    <name type="scientific">Streblomastix strix</name>
    <dbReference type="NCBI Taxonomy" id="222440"/>
    <lineage>
        <taxon>Eukaryota</taxon>
        <taxon>Metamonada</taxon>
        <taxon>Preaxostyla</taxon>
        <taxon>Oxymonadida</taxon>
        <taxon>Streblomastigidae</taxon>
        <taxon>Streblomastix</taxon>
    </lineage>
</organism>
<comment type="caution">
    <text evidence="1">The sequence shown here is derived from an EMBL/GenBank/DDBJ whole genome shotgun (WGS) entry which is preliminary data.</text>
</comment>
<dbReference type="AlphaFoldDB" id="A0A5J4W4Q5"/>
<dbReference type="Proteomes" id="UP000324800">
    <property type="component" value="Unassembled WGS sequence"/>
</dbReference>
<accession>A0A5J4W4Q5</accession>
<evidence type="ECO:0000313" key="2">
    <source>
        <dbReference type="Proteomes" id="UP000324800"/>
    </source>
</evidence>
<name>A0A5J4W4Q5_9EUKA</name>